<evidence type="ECO:0000313" key="14">
    <source>
        <dbReference type="Proteomes" id="UP000009047"/>
    </source>
</evidence>
<evidence type="ECO:0000256" key="8">
    <source>
        <dbReference type="ARBA" id="ARBA00022840"/>
    </source>
</evidence>
<keyword evidence="8 11" id="KW-0067">ATP-binding</keyword>
<comment type="function">
    <text evidence="1 11">Catalyzes the reversible adenylation of nicotinate mononucleotide (NaMN) to nicotinic acid adenine dinucleotide (NaAD).</text>
</comment>
<dbReference type="InterPro" id="IPR004821">
    <property type="entry name" value="Cyt_trans-like"/>
</dbReference>
<evidence type="ECO:0000256" key="2">
    <source>
        <dbReference type="ARBA" id="ARBA00005019"/>
    </source>
</evidence>
<dbReference type="GO" id="GO:0005524">
    <property type="term" value="F:ATP binding"/>
    <property type="evidence" value="ECO:0007669"/>
    <property type="project" value="UniProtKB-KW"/>
</dbReference>
<dbReference type="AlphaFoldDB" id="E1QJM3"/>
<dbReference type="Proteomes" id="UP000009047">
    <property type="component" value="Chromosome"/>
</dbReference>
<dbReference type="Gene3D" id="3.40.50.620">
    <property type="entry name" value="HUPs"/>
    <property type="match status" value="1"/>
</dbReference>
<dbReference type="EMBL" id="CP002085">
    <property type="protein sequence ID" value="ADK85766.1"/>
    <property type="molecule type" value="Genomic_DNA"/>
</dbReference>
<protein>
    <recommendedName>
        <fullName evidence="11">Probable nicotinate-nucleotide adenylyltransferase</fullName>
        <ecNumber evidence="11">2.7.7.18</ecNumber>
    </recommendedName>
    <alternativeName>
        <fullName evidence="11">Deamido-NAD(+) diphosphorylase</fullName>
    </alternativeName>
    <alternativeName>
        <fullName evidence="11">Deamido-NAD(+) pyrophosphorylase</fullName>
    </alternativeName>
    <alternativeName>
        <fullName evidence="11">Nicotinate mononucleotide adenylyltransferase</fullName>
        <shortName evidence="11">NaMN adenylyltransferase</shortName>
    </alternativeName>
</protein>
<sequence length="220" mass="24876">MAGKIAIFGGTFDPIHIAHLRGAIEVAEALDLPQVRFVPCATPPHRKDVRASLEHRLAMCRLAVEDHPLLAVSDMEASRGGVSRTIDTLRLLREANPEAAIYFIIGADAFFYLHTWYEARRLFDYADFVVMDRPRAPRLELLDYMRERLDPSFAPAENGWVRLPGGGHGARRVLTTLLDVSSTYTKRKVARGRSISFLVPQKVEAYIKDMKLYQDQDNPL</sequence>
<accession>E1QJM3</accession>
<keyword evidence="4 11" id="KW-0662">Pyridine nucleotide biosynthesis</keyword>
<dbReference type="PANTHER" id="PTHR39321:SF3">
    <property type="entry name" value="PHOSPHOPANTETHEINE ADENYLYLTRANSFERASE"/>
    <property type="match status" value="1"/>
</dbReference>
<dbReference type="eggNOG" id="COG1057">
    <property type="taxonomic scope" value="Bacteria"/>
</dbReference>
<dbReference type="InterPro" id="IPR014729">
    <property type="entry name" value="Rossmann-like_a/b/a_fold"/>
</dbReference>
<dbReference type="HAMAP" id="MF_00244">
    <property type="entry name" value="NaMN_adenylyltr"/>
    <property type="match status" value="1"/>
</dbReference>
<evidence type="ECO:0000259" key="12">
    <source>
        <dbReference type="Pfam" id="PF01467"/>
    </source>
</evidence>
<dbReference type="GO" id="GO:0009435">
    <property type="term" value="P:NAD+ biosynthetic process"/>
    <property type="evidence" value="ECO:0007669"/>
    <property type="project" value="UniProtKB-UniRule"/>
</dbReference>
<keyword evidence="9 11" id="KW-0520">NAD</keyword>
<dbReference type="STRING" id="644282.Deba_2404"/>
<evidence type="ECO:0000256" key="5">
    <source>
        <dbReference type="ARBA" id="ARBA00022679"/>
    </source>
</evidence>
<proteinExistence type="inferred from homology"/>
<comment type="catalytic activity">
    <reaction evidence="10 11">
        <text>nicotinate beta-D-ribonucleotide + ATP + H(+) = deamido-NAD(+) + diphosphate</text>
        <dbReference type="Rhea" id="RHEA:22860"/>
        <dbReference type="ChEBI" id="CHEBI:15378"/>
        <dbReference type="ChEBI" id="CHEBI:30616"/>
        <dbReference type="ChEBI" id="CHEBI:33019"/>
        <dbReference type="ChEBI" id="CHEBI:57502"/>
        <dbReference type="ChEBI" id="CHEBI:58437"/>
        <dbReference type="EC" id="2.7.7.18"/>
    </reaction>
</comment>
<feature type="domain" description="Cytidyltransferase-like" evidence="12">
    <location>
        <begin position="7"/>
        <end position="152"/>
    </location>
</feature>
<evidence type="ECO:0000256" key="10">
    <source>
        <dbReference type="ARBA" id="ARBA00048721"/>
    </source>
</evidence>
<dbReference type="SUPFAM" id="SSF52374">
    <property type="entry name" value="Nucleotidylyl transferase"/>
    <property type="match status" value="1"/>
</dbReference>
<name>E1QJM3_DESB2</name>
<keyword evidence="7 11" id="KW-0547">Nucleotide-binding</keyword>
<dbReference type="Pfam" id="PF01467">
    <property type="entry name" value="CTP_transf_like"/>
    <property type="match status" value="1"/>
</dbReference>
<organism evidence="13 14">
    <name type="scientific">Desulfarculus baarsii (strain ATCC 33931 / DSM 2075 / LMG 7858 / VKM B-1802 / 2st14)</name>
    <dbReference type="NCBI Taxonomy" id="644282"/>
    <lineage>
        <taxon>Bacteria</taxon>
        <taxon>Pseudomonadati</taxon>
        <taxon>Thermodesulfobacteriota</taxon>
        <taxon>Desulfarculia</taxon>
        <taxon>Desulfarculales</taxon>
        <taxon>Desulfarculaceae</taxon>
        <taxon>Desulfarculus</taxon>
    </lineage>
</organism>
<dbReference type="KEGG" id="dbr:Deba_2404"/>
<dbReference type="NCBIfam" id="TIGR00125">
    <property type="entry name" value="cyt_tran_rel"/>
    <property type="match status" value="1"/>
</dbReference>
<comment type="similarity">
    <text evidence="3 11">Belongs to the NadD family.</text>
</comment>
<evidence type="ECO:0000256" key="4">
    <source>
        <dbReference type="ARBA" id="ARBA00022642"/>
    </source>
</evidence>
<gene>
    <name evidence="11" type="primary">nadD</name>
    <name evidence="13" type="ordered locus">Deba_2404</name>
</gene>
<dbReference type="UniPathway" id="UPA00253">
    <property type="reaction ID" value="UER00332"/>
</dbReference>
<dbReference type="PANTHER" id="PTHR39321">
    <property type="entry name" value="NICOTINATE-NUCLEOTIDE ADENYLYLTRANSFERASE-RELATED"/>
    <property type="match status" value="1"/>
</dbReference>
<dbReference type="NCBIfam" id="TIGR00482">
    <property type="entry name" value="nicotinate (nicotinamide) nucleotide adenylyltransferase"/>
    <property type="match status" value="1"/>
</dbReference>
<dbReference type="NCBIfam" id="NF000840">
    <property type="entry name" value="PRK00071.1-3"/>
    <property type="match status" value="1"/>
</dbReference>
<dbReference type="OrthoDB" id="5295945at2"/>
<dbReference type="HOGENOM" id="CLU_069765_0_0_7"/>
<keyword evidence="5 11" id="KW-0808">Transferase</keyword>
<evidence type="ECO:0000313" key="13">
    <source>
        <dbReference type="EMBL" id="ADK85766.1"/>
    </source>
</evidence>
<evidence type="ECO:0000256" key="3">
    <source>
        <dbReference type="ARBA" id="ARBA00009014"/>
    </source>
</evidence>
<evidence type="ECO:0000256" key="1">
    <source>
        <dbReference type="ARBA" id="ARBA00002324"/>
    </source>
</evidence>
<keyword evidence="14" id="KW-1185">Reference proteome</keyword>
<dbReference type="RefSeq" id="WP_013259205.1">
    <property type="nucleotide sequence ID" value="NC_014365.1"/>
</dbReference>
<evidence type="ECO:0000256" key="9">
    <source>
        <dbReference type="ARBA" id="ARBA00023027"/>
    </source>
</evidence>
<dbReference type="InterPro" id="IPR005248">
    <property type="entry name" value="NadD/NMNAT"/>
</dbReference>
<reference evidence="13 14" key="1">
    <citation type="journal article" date="2010" name="Stand. Genomic Sci.">
        <title>Complete genome sequence of Desulfarculus baarsii type strain (2st14).</title>
        <authorList>
            <person name="Sun H."/>
            <person name="Spring S."/>
            <person name="Lapidus A."/>
            <person name="Davenport K."/>
            <person name="Del Rio T.G."/>
            <person name="Tice H."/>
            <person name="Nolan M."/>
            <person name="Copeland A."/>
            <person name="Cheng J.F."/>
            <person name="Lucas S."/>
            <person name="Tapia R."/>
            <person name="Goodwin L."/>
            <person name="Pitluck S."/>
            <person name="Ivanova N."/>
            <person name="Pagani I."/>
            <person name="Mavromatis K."/>
            <person name="Ovchinnikova G."/>
            <person name="Pati A."/>
            <person name="Chen A."/>
            <person name="Palaniappan K."/>
            <person name="Hauser L."/>
            <person name="Chang Y.J."/>
            <person name="Jeffries C.D."/>
            <person name="Detter J.C."/>
            <person name="Han C."/>
            <person name="Rohde M."/>
            <person name="Brambilla E."/>
            <person name="Goker M."/>
            <person name="Woyke T."/>
            <person name="Bristow J."/>
            <person name="Eisen J.A."/>
            <person name="Markowitz V."/>
            <person name="Hugenholtz P."/>
            <person name="Kyrpides N.C."/>
            <person name="Klenk H.P."/>
            <person name="Land M."/>
        </authorList>
    </citation>
    <scope>NUCLEOTIDE SEQUENCE [LARGE SCALE GENOMIC DNA]</scope>
    <source>
        <strain evidence="14">ATCC 33931 / DSM 2075 / LMG 7858 / VKM B-1802 / 2st14</strain>
    </source>
</reference>
<comment type="pathway">
    <text evidence="2 11">Cofactor biosynthesis; NAD(+) biosynthesis; deamido-NAD(+) from nicotinate D-ribonucleotide: step 1/1.</text>
</comment>
<evidence type="ECO:0000256" key="11">
    <source>
        <dbReference type="HAMAP-Rule" id="MF_00244"/>
    </source>
</evidence>
<evidence type="ECO:0000256" key="7">
    <source>
        <dbReference type="ARBA" id="ARBA00022741"/>
    </source>
</evidence>
<dbReference type="CDD" id="cd02165">
    <property type="entry name" value="NMNAT"/>
    <property type="match status" value="1"/>
</dbReference>
<dbReference type="GO" id="GO:0004515">
    <property type="term" value="F:nicotinate-nucleotide adenylyltransferase activity"/>
    <property type="evidence" value="ECO:0007669"/>
    <property type="project" value="UniProtKB-UniRule"/>
</dbReference>
<evidence type="ECO:0000256" key="6">
    <source>
        <dbReference type="ARBA" id="ARBA00022695"/>
    </source>
</evidence>
<dbReference type="EC" id="2.7.7.18" evidence="11"/>
<keyword evidence="6 11" id="KW-0548">Nucleotidyltransferase</keyword>